<dbReference type="Pfam" id="PF09190">
    <property type="entry name" value="DALR_2"/>
    <property type="match status" value="1"/>
</dbReference>
<keyword evidence="6" id="KW-0547">Nucleotide-binding</keyword>
<evidence type="ECO:0000256" key="9">
    <source>
        <dbReference type="ARBA" id="ARBA00022917"/>
    </source>
</evidence>
<evidence type="ECO:0000256" key="3">
    <source>
        <dbReference type="ARBA" id="ARBA00012832"/>
    </source>
</evidence>
<dbReference type="InterPro" id="IPR009080">
    <property type="entry name" value="tRNAsynth_Ia_anticodon-bd"/>
</dbReference>
<feature type="domain" description="Cysteinyl-tRNA synthetase class Ia DALR" evidence="14">
    <location>
        <begin position="489"/>
        <end position="542"/>
    </location>
</feature>
<dbReference type="SUPFAM" id="SSF52374">
    <property type="entry name" value="Nucleotidylyl transferase"/>
    <property type="match status" value="1"/>
</dbReference>
<evidence type="ECO:0000256" key="2">
    <source>
        <dbReference type="ARBA" id="ARBA00005594"/>
    </source>
</evidence>
<dbReference type="InterPro" id="IPR014729">
    <property type="entry name" value="Rossmann-like_a/b/a_fold"/>
</dbReference>
<gene>
    <name evidence="16" type="ORF">DUNSADRAFT_17199</name>
</gene>
<dbReference type="InterPro" id="IPR032678">
    <property type="entry name" value="tRNA-synt_1_cat_dom"/>
</dbReference>
<keyword evidence="9" id="KW-0648">Protein biosynthesis</keyword>
<feature type="compositionally biased region" description="Low complexity" evidence="12">
    <location>
        <begin position="328"/>
        <end position="341"/>
    </location>
</feature>
<dbReference type="PRINTS" id="PR00983">
    <property type="entry name" value="TRNASYNTHCYS"/>
</dbReference>
<evidence type="ECO:0000259" key="15">
    <source>
        <dbReference type="Pfam" id="PF23493"/>
    </source>
</evidence>
<evidence type="ECO:0000256" key="5">
    <source>
        <dbReference type="ARBA" id="ARBA00022723"/>
    </source>
</evidence>
<protein>
    <recommendedName>
        <fullName evidence="3">cysteine--tRNA ligase</fullName>
        <ecNumber evidence="3">6.1.1.16</ecNumber>
    </recommendedName>
    <alternativeName>
        <fullName evidence="11">Cysteinyl-tRNA synthetase</fullName>
    </alternativeName>
</protein>
<dbReference type="EC" id="6.1.1.16" evidence="3"/>
<evidence type="ECO:0000256" key="4">
    <source>
        <dbReference type="ARBA" id="ARBA00022598"/>
    </source>
</evidence>
<evidence type="ECO:0000313" key="16">
    <source>
        <dbReference type="EMBL" id="KAF5828699.1"/>
    </source>
</evidence>
<dbReference type="CDD" id="cd00672">
    <property type="entry name" value="CysRS_core"/>
    <property type="match status" value="1"/>
</dbReference>
<evidence type="ECO:0000256" key="11">
    <source>
        <dbReference type="ARBA" id="ARBA00031499"/>
    </source>
</evidence>
<evidence type="ECO:0000256" key="7">
    <source>
        <dbReference type="ARBA" id="ARBA00022833"/>
    </source>
</evidence>
<comment type="cofactor">
    <cofactor evidence="1">
        <name>Zn(2+)</name>
        <dbReference type="ChEBI" id="CHEBI:29105"/>
    </cofactor>
</comment>
<evidence type="ECO:0000256" key="12">
    <source>
        <dbReference type="SAM" id="MobiDB-lite"/>
    </source>
</evidence>
<dbReference type="HAMAP" id="MF_00041">
    <property type="entry name" value="Cys_tRNA_synth"/>
    <property type="match status" value="1"/>
</dbReference>
<dbReference type="InterPro" id="IPR015803">
    <property type="entry name" value="Cys-tRNA-ligase"/>
</dbReference>
<evidence type="ECO:0000313" key="17">
    <source>
        <dbReference type="Proteomes" id="UP000815325"/>
    </source>
</evidence>
<dbReference type="InterPro" id="IPR015273">
    <property type="entry name" value="Cys-tRNA-synt_Ia_DALR"/>
</dbReference>
<comment type="similarity">
    <text evidence="2">Belongs to the class-I aminoacyl-tRNA synthetase family.</text>
</comment>
<name>A0ABQ7G267_DUNSA</name>
<keyword evidence="7" id="KW-0862">Zinc</keyword>
<keyword evidence="10" id="KW-0030">Aminoacyl-tRNA synthetase</keyword>
<keyword evidence="8" id="KW-0067">ATP-binding</keyword>
<dbReference type="Gene3D" id="3.40.50.620">
    <property type="entry name" value="HUPs"/>
    <property type="match status" value="1"/>
</dbReference>
<dbReference type="PANTHER" id="PTHR10890:SF25">
    <property type="entry name" value="CYSTEINE--TRNA LIGASE, CHLOROPLASTIC_MITOCHONDRIAL"/>
    <property type="match status" value="1"/>
</dbReference>
<sequence>MQCEGKMSQVSIHGGHCALLNGRLQRKVSGRRRANRLPATRALQLEKQHEQQLGSEVEHLRSQLHLYNSMSRKKEPFSTRPTSPNRVQMYVCGVTVYDYSHIGHARVYVAFDILYRLLSLALGYDVQYVRNFTDIDDKIIARANEGKEDPLELAGRFIEEFHKDMETLNCLPPTFEPRATDFIPAMIETIERIIANGHGYAVGADVFFDVESLPGYGKLSGRHQEDNRAGERVAVDERKRSPADFALWKAAKPGEPAWPSPWGEGRPGWHIECSSMICRVMGDVIDIHGGGRDLLFPHHENELAQSRAAQKPTCCGGVHEAGAHSHSHGSISHQDGSGSDGLNSRASIGVGTSTSEGSDADSPDFVRYWLHNGFVNVDSEKMSKSLGNFFTIREVLKLYHPLVMRWFLASTHYRAPVNYSSQTLDEASSRLYYIYQSLLDAQAALAAAGPEGQKAQASPNAPHSRSKSAKGDAEGKSEDDAFLSAMHLLIDDVNTPAALSTLSAPLKAMNDLLNTRAGKKNPNRLPLLAKHTQEISGVLGLLGLLPSGRVSNTGSAAVSLAARQKVAAEPAALEVALAEMRQLALLRVGLAEEDVQARIQARASARAVKDFAAADSIRMELENQGIVIMDTPSGTTWRPLY</sequence>
<proteinExistence type="inferred from homology"/>
<evidence type="ECO:0000256" key="10">
    <source>
        <dbReference type="ARBA" id="ARBA00023146"/>
    </source>
</evidence>
<dbReference type="EMBL" id="MU070258">
    <property type="protein sequence ID" value="KAF5828699.1"/>
    <property type="molecule type" value="Genomic_DNA"/>
</dbReference>
<feature type="domain" description="Cysteinyl-tRNA ligase anticodon binding" evidence="15">
    <location>
        <begin position="593"/>
        <end position="638"/>
    </location>
</feature>
<evidence type="ECO:0000256" key="1">
    <source>
        <dbReference type="ARBA" id="ARBA00001947"/>
    </source>
</evidence>
<evidence type="ECO:0000259" key="14">
    <source>
        <dbReference type="Pfam" id="PF09190"/>
    </source>
</evidence>
<feature type="region of interest" description="Disordered" evidence="12">
    <location>
        <begin position="450"/>
        <end position="476"/>
    </location>
</feature>
<dbReference type="PANTHER" id="PTHR10890">
    <property type="entry name" value="CYSTEINYL-TRNA SYNTHETASE"/>
    <property type="match status" value="1"/>
</dbReference>
<feature type="domain" description="tRNA synthetases class I catalytic" evidence="13">
    <location>
        <begin position="81"/>
        <end position="311"/>
    </location>
</feature>
<evidence type="ECO:0000259" key="13">
    <source>
        <dbReference type="Pfam" id="PF01406"/>
    </source>
</evidence>
<feature type="region of interest" description="Disordered" evidence="12">
    <location>
        <begin position="313"/>
        <end position="360"/>
    </location>
</feature>
<organism evidence="16 17">
    <name type="scientific">Dunaliella salina</name>
    <name type="common">Green alga</name>
    <name type="synonym">Protococcus salinus</name>
    <dbReference type="NCBI Taxonomy" id="3046"/>
    <lineage>
        <taxon>Eukaryota</taxon>
        <taxon>Viridiplantae</taxon>
        <taxon>Chlorophyta</taxon>
        <taxon>core chlorophytes</taxon>
        <taxon>Chlorophyceae</taxon>
        <taxon>CS clade</taxon>
        <taxon>Chlamydomonadales</taxon>
        <taxon>Dunaliellaceae</taxon>
        <taxon>Dunaliella</taxon>
    </lineage>
</organism>
<evidence type="ECO:0000256" key="8">
    <source>
        <dbReference type="ARBA" id="ARBA00022840"/>
    </source>
</evidence>
<dbReference type="Pfam" id="PF01406">
    <property type="entry name" value="tRNA-synt_1e"/>
    <property type="match status" value="2"/>
</dbReference>
<dbReference type="InterPro" id="IPR056411">
    <property type="entry name" value="CysS_C"/>
</dbReference>
<feature type="domain" description="tRNA synthetases class I catalytic" evidence="13">
    <location>
        <begin position="363"/>
        <end position="428"/>
    </location>
</feature>
<keyword evidence="5" id="KW-0479">Metal-binding</keyword>
<evidence type="ECO:0000256" key="6">
    <source>
        <dbReference type="ARBA" id="ARBA00022741"/>
    </source>
</evidence>
<feature type="compositionally biased region" description="Polar residues" evidence="12">
    <location>
        <begin position="342"/>
        <end position="357"/>
    </location>
</feature>
<reference evidence="16" key="1">
    <citation type="submission" date="2017-08" db="EMBL/GenBank/DDBJ databases">
        <authorList>
            <person name="Polle J.E."/>
            <person name="Barry K."/>
            <person name="Cushman J."/>
            <person name="Schmutz J."/>
            <person name="Tran D."/>
            <person name="Hathwaick L.T."/>
            <person name="Yim W.C."/>
            <person name="Jenkins J."/>
            <person name="Mckie-Krisberg Z.M."/>
            <person name="Prochnik S."/>
            <person name="Lindquist E."/>
            <person name="Dockter R.B."/>
            <person name="Adam C."/>
            <person name="Molina H."/>
            <person name="Bunkerborg J."/>
            <person name="Jin E."/>
            <person name="Buchheim M."/>
            <person name="Magnuson J."/>
        </authorList>
    </citation>
    <scope>NUCLEOTIDE SEQUENCE</scope>
    <source>
        <strain evidence="16">CCAP 19/18</strain>
    </source>
</reference>
<keyword evidence="17" id="KW-1185">Reference proteome</keyword>
<dbReference type="SUPFAM" id="SSF47323">
    <property type="entry name" value="Anticodon-binding domain of a subclass of class I aminoacyl-tRNA synthetases"/>
    <property type="match status" value="1"/>
</dbReference>
<dbReference type="InterPro" id="IPR024909">
    <property type="entry name" value="Cys-tRNA/MSH_ligase"/>
</dbReference>
<dbReference type="Proteomes" id="UP000815325">
    <property type="component" value="Unassembled WGS sequence"/>
</dbReference>
<accession>A0ABQ7G267</accession>
<dbReference type="NCBIfam" id="TIGR00435">
    <property type="entry name" value="cysS"/>
    <property type="match status" value="1"/>
</dbReference>
<dbReference type="Gene3D" id="1.20.120.1910">
    <property type="entry name" value="Cysteine-tRNA ligase, C-terminal anti-codon recognition domain"/>
    <property type="match status" value="1"/>
</dbReference>
<dbReference type="Pfam" id="PF23493">
    <property type="entry name" value="CysS_C"/>
    <property type="match status" value="1"/>
</dbReference>
<keyword evidence="4" id="KW-0436">Ligase</keyword>
<comment type="caution">
    <text evidence="16">The sequence shown here is derived from an EMBL/GenBank/DDBJ whole genome shotgun (WGS) entry which is preliminary data.</text>
</comment>